<dbReference type="RefSeq" id="WP_309865854.1">
    <property type="nucleotide sequence ID" value="NZ_JAVDQG010000004.1"/>
</dbReference>
<sequence length="148" mass="16940">MVYQVDTARIQSQLAYLDRCCRVLDEVGNATDDASFFAASRALHIGVECVIDVGSVMIDGFIMRDPGGYEDIIDIMEDERVIPQEGVRRLKRLVALRDRLARHYTGVEQQEVVTAIREGREMFPTFISWVNRYLKQELGAQWDGGDRR</sequence>
<dbReference type="Proteomes" id="UP001185012">
    <property type="component" value="Unassembled WGS sequence"/>
</dbReference>
<dbReference type="InterPro" id="IPR008201">
    <property type="entry name" value="HepT-like"/>
</dbReference>
<comment type="caution">
    <text evidence="5">The sequence shown here is derived from an EMBL/GenBank/DDBJ whole genome shotgun (WGS) entry which is preliminary data.</text>
</comment>
<gene>
    <name evidence="5" type="ORF">JOE21_002244</name>
</gene>
<name>A0ABU1INC7_9BACL</name>
<dbReference type="Pfam" id="PF01934">
    <property type="entry name" value="HepT-like"/>
    <property type="match status" value="1"/>
</dbReference>
<dbReference type="InterPro" id="IPR037038">
    <property type="entry name" value="HepT-like_sf"/>
</dbReference>
<proteinExistence type="inferred from homology"/>
<evidence type="ECO:0000256" key="3">
    <source>
        <dbReference type="ARBA" id="ARBA00022801"/>
    </source>
</evidence>
<organism evidence="5 6">
    <name type="scientific">Desmospora profundinema</name>
    <dbReference type="NCBI Taxonomy" id="1571184"/>
    <lineage>
        <taxon>Bacteria</taxon>
        <taxon>Bacillati</taxon>
        <taxon>Bacillota</taxon>
        <taxon>Bacilli</taxon>
        <taxon>Bacillales</taxon>
        <taxon>Thermoactinomycetaceae</taxon>
        <taxon>Desmospora</taxon>
    </lineage>
</organism>
<dbReference type="Gene3D" id="1.20.120.580">
    <property type="entry name" value="bsu32300-like"/>
    <property type="match status" value="1"/>
</dbReference>
<accession>A0ABU1INC7</accession>
<evidence type="ECO:0000256" key="2">
    <source>
        <dbReference type="ARBA" id="ARBA00022722"/>
    </source>
</evidence>
<evidence type="ECO:0000313" key="5">
    <source>
        <dbReference type="EMBL" id="MDR6226238.1"/>
    </source>
</evidence>
<keyword evidence="2" id="KW-0540">Nuclease</keyword>
<keyword evidence="6" id="KW-1185">Reference proteome</keyword>
<keyword evidence="3" id="KW-0378">Hydrolase</keyword>
<dbReference type="InterPro" id="IPR052379">
    <property type="entry name" value="Type_VII_TA_RNase"/>
</dbReference>
<reference evidence="5 6" key="1">
    <citation type="submission" date="2023-07" db="EMBL/GenBank/DDBJ databases">
        <title>Genomic Encyclopedia of Type Strains, Phase IV (KMG-IV): sequencing the most valuable type-strain genomes for metagenomic binning, comparative biology and taxonomic classification.</title>
        <authorList>
            <person name="Goeker M."/>
        </authorList>
    </citation>
    <scope>NUCLEOTIDE SEQUENCE [LARGE SCALE GENOMIC DNA]</scope>
    <source>
        <strain evidence="5 6">DSM 45903</strain>
    </source>
</reference>
<dbReference type="EMBL" id="JAVDQG010000004">
    <property type="protein sequence ID" value="MDR6226238.1"/>
    <property type="molecule type" value="Genomic_DNA"/>
</dbReference>
<evidence type="ECO:0000256" key="4">
    <source>
        <dbReference type="ARBA" id="ARBA00024207"/>
    </source>
</evidence>
<protein>
    <submittedName>
        <fullName evidence="5">Uncharacterized protein YutE (UPF0331/DUF86 family)</fullName>
    </submittedName>
</protein>
<dbReference type="PANTHER" id="PTHR33397">
    <property type="entry name" value="UPF0331 PROTEIN YUTE"/>
    <property type="match status" value="1"/>
</dbReference>
<comment type="similarity">
    <text evidence="4">Belongs to the HepT RNase toxin family.</text>
</comment>
<evidence type="ECO:0000256" key="1">
    <source>
        <dbReference type="ARBA" id="ARBA00022649"/>
    </source>
</evidence>
<evidence type="ECO:0000313" key="6">
    <source>
        <dbReference type="Proteomes" id="UP001185012"/>
    </source>
</evidence>
<keyword evidence="1" id="KW-1277">Toxin-antitoxin system</keyword>
<dbReference type="PANTHER" id="PTHR33397:SF5">
    <property type="entry name" value="RNASE YUTE-RELATED"/>
    <property type="match status" value="1"/>
</dbReference>